<dbReference type="SMART" id="SM00382">
    <property type="entry name" value="AAA"/>
    <property type="match status" value="1"/>
</dbReference>
<dbReference type="Gene3D" id="3.40.50.300">
    <property type="entry name" value="P-loop containing nucleotide triphosphate hydrolases"/>
    <property type="match status" value="1"/>
</dbReference>
<dbReference type="InterPro" id="IPR003439">
    <property type="entry name" value="ABC_transporter-like_ATP-bd"/>
</dbReference>
<dbReference type="GO" id="GO:0005778">
    <property type="term" value="C:peroxisomal membrane"/>
    <property type="evidence" value="ECO:0007669"/>
    <property type="project" value="UniProtKB-SubCell"/>
</dbReference>
<evidence type="ECO:0000256" key="8">
    <source>
        <dbReference type="ARBA" id="ARBA00022989"/>
    </source>
</evidence>
<dbReference type="EMBL" id="SCEB01000075">
    <property type="protein sequence ID" value="RXN01166.1"/>
    <property type="molecule type" value="Genomic_DNA"/>
</dbReference>
<dbReference type="InterPro" id="IPR007603">
    <property type="entry name" value="Choline_transptr-like"/>
</dbReference>
<dbReference type="InterPro" id="IPR017871">
    <property type="entry name" value="ABC_transporter-like_CS"/>
</dbReference>
<dbReference type="InterPro" id="IPR027417">
    <property type="entry name" value="P-loop_NTPase"/>
</dbReference>
<dbReference type="GO" id="GO:0016887">
    <property type="term" value="F:ATP hydrolysis activity"/>
    <property type="evidence" value="ECO:0007669"/>
    <property type="project" value="InterPro"/>
</dbReference>
<comment type="similarity">
    <text evidence="3">Belongs to the ABC transporter superfamily. ABCD family. Peroxisomal fatty acyl CoA transporter (TC 3.A.1.203) subfamily.</text>
</comment>
<dbReference type="GO" id="GO:0140359">
    <property type="term" value="F:ABC-type transporter activity"/>
    <property type="evidence" value="ECO:0007669"/>
    <property type="project" value="InterPro"/>
</dbReference>
<feature type="domain" description="ABC transporter" evidence="12">
    <location>
        <begin position="422"/>
        <end position="664"/>
    </location>
</feature>
<feature type="transmembrane region" description="Helical" evidence="11">
    <location>
        <begin position="918"/>
        <end position="939"/>
    </location>
</feature>
<dbReference type="InterPro" id="IPR050835">
    <property type="entry name" value="ABC_transporter_sub-D"/>
</dbReference>
<accession>A0A662YYF9</accession>
<comment type="similarity">
    <text evidence="2">Belongs to the CTL (choline transporter-like) family.</text>
</comment>
<feature type="transmembrane region" description="Helical" evidence="11">
    <location>
        <begin position="850"/>
        <end position="871"/>
    </location>
</feature>
<evidence type="ECO:0000313" key="13">
    <source>
        <dbReference type="EMBL" id="RXN01166.1"/>
    </source>
</evidence>
<feature type="transmembrane region" description="Helical" evidence="11">
    <location>
        <begin position="6"/>
        <end position="26"/>
    </location>
</feature>
<dbReference type="InterPro" id="IPR011527">
    <property type="entry name" value="ABC1_TM_dom"/>
</dbReference>
<keyword evidence="6" id="KW-0547">Nucleotide-binding</keyword>
<gene>
    <name evidence="13" type="ORF">EOD39_7722</name>
</gene>
<dbReference type="GO" id="GO:0006635">
    <property type="term" value="P:fatty acid beta-oxidation"/>
    <property type="evidence" value="ECO:0007669"/>
    <property type="project" value="TreeGrafter"/>
</dbReference>
<name>A0A662YYF9_ACIRT</name>
<dbReference type="PANTHER" id="PTHR11384:SF62">
    <property type="entry name" value="ATP-BINDING CASSETTE SUB-FAMILY D MEMBER 3"/>
    <property type="match status" value="1"/>
</dbReference>
<dbReference type="SUPFAM" id="SSF52540">
    <property type="entry name" value="P-loop containing nucleoside triphosphate hydrolases"/>
    <property type="match status" value="1"/>
</dbReference>
<sequence>MAAISKYLTAKNSSIASAVLIALYLLKRRRNAQNYRSKKSGPDSSLLNNDKDGKKEKAAVDRVFFARIWRIVKIMVPRTFCKESGYLLLIAVMLVARTYCDVWMIQNGTLIESAIIGRTTKDFKTYLFNFIAAMPLIALINNFLKLGLNELKLRFRVRLTKHLYDEYLKGYTYYKMGNLDNRIANADQLLTQDVERFCNSVVDLYSNLSKGPASMMAYLIVSGLFLTRLRRPIGKMTVTEQRYEGEYRYVNSRLITNSEEIAFYNGNMREKQTIHTTFKRLVDHLHNFIIFRFSMGFVDSLIAKYLATVVGYLVVSRPFLNLAHPRHLNSTHSELLEDYYQSGRMLLRLSQALGRIVLAGREMTRLSGFTARITELMEVLKELNSGKYERTMVSQQDKGQEGLKTLSLAPGSGEIIIADKIIKFDHTPLATPNGDVLIQDLSFEVKSGTNVLVCGPNGCGKSSLFRVLGELWPLFGGRLTKPERGKLFYVPQRPYMTLGTLRDQVIYPDTYEDQKRKGISDQVLQEYLDNVQLGHILDREGSWDIVQDWMDVLSGGEKQRMAMARLFYHKPQFAILDECTSAVSVDVEDFIYSHCRKVTYGTVFADPSLVNIPWNFPDFYFDLKYKIPNSNVTVSVLMTDTVLLCGNTNHEVHPKGPEDAADCQAFPIDSGKTGEFQMFVTGYAITAGATERLLFGYDSYGNVCGRRNLPIKGAPLSGQDMTDRKEVFFLNSCNLEIRNMKINSIALCVSSCPREQLNNRKEVQRFAERNGSYLCVYSLNSSEYTLNAHAAELCPMLPVPPSKSFPLFRRCIPQTPECYSQFVPVLINVVNEMDLFHRIIAGIMTSKDSIIGLCALAVVFSLIMVAIFRFIAVILVHILVALVVFGLFFVSSVLWWLYYDHVTDPSIELESEKENSKFLLAFAVGTTVISIIIFVLILVMRRRLKLMTELFRVASETISAVPLLLLQPVWTFIILIFFWAYWVAVLLSLGTAGTAYATNGGHVEYKPLSAIRYMWWYHLFGLIWTSEFILACQQMIISGAVVSCYFNRDKNNPPSHSILSSISNLSNYHLGTVAKGSLIITLVRIPRVILTYIHSTLQGKNAYTATAINGTDFCTSAKEAFFILVKNSLNIAAINSFGDFLLFLGKVFVVCFTCFGGLMVFNYQRALQVWVVPLLLVAFFSYFVAHCFLSVFERVVDLLFLCYAIDLETNDGSADKPYFMDKALMEFMNKSSEETGKVRNPKAGNHPAGTEMHPMVG</sequence>
<protein>
    <submittedName>
        <fullName evidence="13">ATP-binding cassette sub-family D member 3</fullName>
    </submittedName>
</protein>
<evidence type="ECO:0000256" key="2">
    <source>
        <dbReference type="ARBA" id="ARBA00007168"/>
    </source>
</evidence>
<feature type="region of interest" description="Disordered" evidence="10">
    <location>
        <begin position="1233"/>
        <end position="1257"/>
    </location>
</feature>
<evidence type="ECO:0000256" key="1">
    <source>
        <dbReference type="ARBA" id="ARBA00004585"/>
    </source>
</evidence>
<dbReference type="FunFam" id="3.40.50.300:FF:000636">
    <property type="entry name" value="ATP-binding cassette sub-family D member 3"/>
    <property type="match status" value="1"/>
</dbReference>
<keyword evidence="9 11" id="KW-0472">Membrane</keyword>
<keyword evidence="14" id="KW-1185">Reference proteome</keyword>
<dbReference type="PROSITE" id="PS00211">
    <property type="entry name" value="ABC_TRANSPORTER_1"/>
    <property type="match status" value="1"/>
</dbReference>
<dbReference type="Pfam" id="PF00005">
    <property type="entry name" value="ABC_tran"/>
    <property type="match status" value="1"/>
</dbReference>
<dbReference type="Pfam" id="PF04515">
    <property type="entry name" value="Choline_transpo"/>
    <property type="match status" value="1"/>
</dbReference>
<dbReference type="Proteomes" id="UP000289886">
    <property type="component" value="Unassembled WGS sequence"/>
</dbReference>
<keyword evidence="4" id="KW-0813">Transport</keyword>
<dbReference type="GO" id="GO:0042760">
    <property type="term" value="P:very long-chain fatty acid catabolic process"/>
    <property type="evidence" value="ECO:0007669"/>
    <property type="project" value="TreeGrafter"/>
</dbReference>
<dbReference type="GO" id="GO:0005324">
    <property type="term" value="F:long-chain fatty acid transmembrane transporter activity"/>
    <property type="evidence" value="ECO:0007669"/>
    <property type="project" value="TreeGrafter"/>
</dbReference>
<keyword evidence="5 11" id="KW-0812">Transmembrane</keyword>
<feature type="transmembrane region" description="Helical" evidence="11">
    <location>
        <begin position="960"/>
        <end position="982"/>
    </location>
</feature>
<feature type="transmembrane region" description="Helical" evidence="11">
    <location>
        <begin position="1167"/>
        <end position="1189"/>
    </location>
</feature>
<keyword evidence="7 13" id="KW-0067">ATP-binding</keyword>
<evidence type="ECO:0000256" key="7">
    <source>
        <dbReference type="ARBA" id="ARBA00022840"/>
    </source>
</evidence>
<dbReference type="GO" id="GO:0015910">
    <property type="term" value="P:long-chain fatty acid import into peroxisome"/>
    <property type="evidence" value="ECO:0007669"/>
    <property type="project" value="TreeGrafter"/>
</dbReference>
<dbReference type="PROSITE" id="PS50893">
    <property type="entry name" value="ABC_TRANSPORTER_2"/>
    <property type="match status" value="1"/>
</dbReference>
<evidence type="ECO:0000256" key="9">
    <source>
        <dbReference type="ARBA" id="ARBA00023136"/>
    </source>
</evidence>
<evidence type="ECO:0000256" key="5">
    <source>
        <dbReference type="ARBA" id="ARBA00022692"/>
    </source>
</evidence>
<dbReference type="Pfam" id="PF06472">
    <property type="entry name" value="ABC_membrane_2"/>
    <property type="match status" value="1"/>
</dbReference>
<evidence type="ECO:0000259" key="12">
    <source>
        <dbReference type="PROSITE" id="PS50893"/>
    </source>
</evidence>
<dbReference type="CDD" id="cd03223">
    <property type="entry name" value="ABCD_peroxisomal_ALDP"/>
    <property type="match status" value="1"/>
</dbReference>
<feature type="transmembrane region" description="Helical" evidence="11">
    <location>
        <begin position="1015"/>
        <end position="1046"/>
    </location>
</feature>
<evidence type="ECO:0000256" key="3">
    <source>
        <dbReference type="ARBA" id="ARBA00008575"/>
    </source>
</evidence>
<comment type="caution">
    <text evidence="13">The sequence shown here is derived from an EMBL/GenBank/DDBJ whole genome shotgun (WGS) entry which is preliminary data.</text>
</comment>
<keyword evidence="8 11" id="KW-1133">Transmembrane helix</keyword>
<dbReference type="GO" id="GO:0005524">
    <property type="term" value="F:ATP binding"/>
    <property type="evidence" value="ECO:0007669"/>
    <property type="project" value="UniProtKB-KW"/>
</dbReference>
<feature type="transmembrane region" description="Helical" evidence="11">
    <location>
        <begin position="289"/>
        <end position="315"/>
    </location>
</feature>
<dbReference type="Gene3D" id="3.60.21.10">
    <property type="match status" value="1"/>
</dbReference>
<dbReference type="PANTHER" id="PTHR11384">
    <property type="entry name" value="ATP-BINDING CASSETTE, SUB-FAMILY D MEMBER"/>
    <property type="match status" value="1"/>
</dbReference>
<proteinExistence type="inferred from homology"/>
<dbReference type="SUPFAM" id="SSF90123">
    <property type="entry name" value="ABC transporter transmembrane region"/>
    <property type="match status" value="1"/>
</dbReference>
<feature type="transmembrane region" description="Helical" evidence="11">
    <location>
        <begin position="85"/>
        <end position="106"/>
    </location>
</feature>
<feature type="transmembrane region" description="Helical" evidence="11">
    <location>
        <begin position="878"/>
        <end position="898"/>
    </location>
</feature>
<feature type="transmembrane region" description="Helical" evidence="11">
    <location>
        <begin position="126"/>
        <end position="148"/>
    </location>
</feature>
<organism evidence="13 14">
    <name type="scientific">Acipenser ruthenus</name>
    <name type="common">Sterlet sturgeon</name>
    <dbReference type="NCBI Taxonomy" id="7906"/>
    <lineage>
        <taxon>Eukaryota</taxon>
        <taxon>Metazoa</taxon>
        <taxon>Chordata</taxon>
        <taxon>Craniata</taxon>
        <taxon>Vertebrata</taxon>
        <taxon>Euteleostomi</taxon>
        <taxon>Actinopterygii</taxon>
        <taxon>Chondrostei</taxon>
        <taxon>Acipenseriformes</taxon>
        <taxon>Acipenseridae</taxon>
        <taxon>Acipenser</taxon>
    </lineage>
</organism>
<feature type="transmembrane region" description="Helical" evidence="11">
    <location>
        <begin position="1140"/>
        <end position="1161"/>
    </location>
</feature>
<evidence type="ECO:0000256" key="10">
    <source>
        <dbReference type="SAM" id="MobiDB-lite"/>
    </source>
</evidence>
<reference evidence="13 14" key="1">
    <citation type="submission" date="2019-01" db="EMBL/GenBank/DDBJ databases">
        <title>Draft Genome and Complete Hox-Cluster Characterization of the Sterlet Sturgeon (Acipenser ruthenus).</title>
        <authorList>
            <person name="Wei Q."/>
        </authorList>
    </citation>
    <scope>NUCLEOTIDE SEQUENCE [LARGE SCALE GENOMIC DNA]</scope>
    <source>
        <strain evidence="13">WHYD16114868_AA</strain>
        <tissue evidence="13">Blood</tissue>
    </source>
</reference>
<evidence type="ECO:0000313" key="14">
    <source>
        <dbReference type="Proteomes" id="UP000289886"/>
    </source>
</evidence>
<evidence type="ECO:0000256" key="11">
    <source>
        <dbReference type="SAM" id="Phobius"/>
    </source>
</evidence>
<dbReference type="AlphaFoldDB" id="A0A662YYF9"/>
<dbReference type="InterPro" id="IPR036640">
    <property type="entry name" value="ABC1_TM_sf"/>
</dbReference>
<comment type="subcellular location">
    <subcellularLocation>
        <location evidence="1">Peroxisome membrane</location>
        <topology evidence="1">Multi-pass membrane protein</topology>
    </subcellularLocation>
</comment>
<dbReference type="GO" id="GO:0007031">
    <property type="term" value="P:peroxisome organization"/>
    <property type="evidence" value="ECO:0007669"/>
    <property type="project" value="TreeGrafter"/>
</dbReference>
<dbReference type="InterPro" id="IPR003593">
    <property type="entry name" value="AAA+_ATPase"/>
</dbReference>
<evidence type="ECO:0000256" key="4">
    <source>
        <dbReference type="ARBA" id="ARBA00022448"/>
    </source>
</evidence>
<dbReference type="InterPro" id="IPR029052">
    <property type="entry name" value="Metallo-depent_PP-like"/>
</dbReference>
<evidence type="ECO:0000256" key="6">
    <source>
        <dbReference type="ARBA" id="ARBA00022741"/>
    </source>
</evidence>